<dbReference type="SUPFAM" id="SSF47598">
    <property type="entry name" value="Ribbon-helix-helix"/>
    <property type="match status" value="1"/>
</dbReference>
<organism evidence="1 2">
    <name type="scientific">Rhizobium indicum</name>
    <dbReference type="NCBI Taxonomy" id="2583231"/>
    <lineage>
        <taxon>Bacteria</taxon>
        <taxon>Pseudomonadati</taxon>
        <taxon>Pseudomonadota</taxon>
        <taxon>Alphaproteobacteria</taxon>
        <taxon>Hyphomicrobiales</taxon>
        <taxon>Rhizobiaceae</taxon>
        <taxon>Rhizobium/Agrobacterium group</taxon>
        <taxon>Rhizobium</taxon>
    </lineage>
</organism>
<dbReference type="InterPro" id="IPR010985">
    <property type="entry name" value="Ribbon_hlx_hlx"/>
</dbReference>
<dbReference type="InterPro" id="IPR013321">
    <property type="entry name" value="Arc_rbn_hlx_hlx"/>
</dbReference>
<proteinExistence type="predicted"/>
<protein>
    <recommendedName>
        <fullName evidence="3">Ribbon-helix-helix protein, CopG family</fullName>
    </recommendedName>
</protein>
<sequence>MAKTAAIGIRIEPELKDAIEAAAKAERRSVASYIEKVIADDLEKRGLLTSTGLRGQ</sequence>
<keyword evidence="2" id="KW-1185">Reference proteome</keyword>
<name>A0ABX6PHW1_9HYPH</name>
<dbReference type="Gene3D" id="1.10.1220.10">
    <property type="entry name" value="Met repressor-like"/>
    <property type="match status" value="1"/>
</dbReference>
<evidence type="ECO:0008006" key="3">
    <source>
        <dbReference type="Google" id="ProtNLM"/>
    </source>
</evidence>
<gene>
    <name evidence="1" type="ORF">FFM53_020455</name>
</gene>
<accession>A0ABX6PHW1</accession>
<dbReference type="Proteomes" id="UP000305673">
    <property type="component" value="Chromosome"/>
</dbReference>
<evidence type="ECO:0000313" key="2">
    <source>
        <dbReference type="Proteomes" id="UP000305673"/>
    </source>
</evidence>
<dbReference type="EMBL" id="CP054021">
    <property type="protein sequence ID" value="QKK18682.1"/>
    <property type="molecule type" value="Genomic_DNA"/>
</dbReference>
<reference evidence="1 2" key="1">
    <citation type="submission" date="2020-05" db="EMBL/GenBank/DDBJ databases">
        <title>Genome sequences of pea root nodulating Rhizobium spp.</title>
        <authorList>
            <person name="Rahi P."/>
        </authorList>
    </citation>
    <scope>NUCLEOTIDE SEQUENCE [LARGE SCALE GENOMIC DNA]</scope>
    <source>
        <strain evidence="2">JKLM 12A2</strain>
    </source>
</reference>
<dbReference type="RefSeq" id="WP_173883613.1">
    <property type="nucleotide sequence ID" value="NZ_CP054021.1"/>
</dbReference>
<evidence type="ECO:0000313" key="1">
    <source>
        <dbReference type="EMBL" id="QKK18682.1"/>
    </source>
</evidence>